<accession>A0A8S4SQL2</accession>
<keyword evidence="2" id="KW-1185">Reference proteome</keyword>
<evidence type="ECO:0000313" key="1">
    <source>
        <dbReference type="EMBL" id="CAH2268424.1"/>
    </source>
</evidence>
<protein>
    <submittedName>
        <fullName evidence="1">Jg16856 protein</fullName>
    </submittedName>
</protein>
<organism evidence="1 2">
    <name type="scientific">Pararge aegeria aegeria</name>
    <dbReference type="NCBI Taxonomy" id="348720"/>
    <lineage>
        <taxon>Eukaryota</taxon>
        <taxon>Metazoa</taxon>
        <taxon>Ecdysozoa</taxon>
        <taxon>Arthropoda</taxon>
        <taxon>Hexapoda</taxon>
        <taxon>Insecta</taxon>
        <taxon>Pterygota</taxon>
        <taxon>Neoptera</taxon>
        <taxon>Endopterygota</taxon>
        <taxon>Lepidoptera</taxon>
        <taxon>Glossata</taxon>
        <taxon>Ditrysia</taxon>
        <taxon>Papilionoidea</taxon>
        <taxon>Nymphalidae</taxon>
        <taxon>Satyrinae</taxon>
        <taxon>Satyrini</taxon>
        <taxon>Parargina</taxon>
        <taxon>Pararge</taxon>
    </lineage>
</organism>
<dbReference type="Proteomes" id="UP000838756">
    <property type="component" value="Unassembled WGS sequence"/>
</dbReference>
<dbReference type="OrthoDB" id="7466345at2759"/>
<evidence type="ECO:0000313" key="2">
    <source>
        <dbReference type="Proteomes" id="UP000838756"/>
    </source>
</evidence>
<sequence>MDVGVPRCWNGSLALVRVALVDPQRGGQTTSSTSQGAAAKSLWILVTLDPIDTKPWNLETTYVQQWTSIG</sequence>
<name>A0A8S4SQL2_9NEOP</name>
<dbReference type="AlphaFoldDB" id="A0A8S4SQL2"/>
<reference evidence="1" key="1">
    <citation type="submission" date="2022-03" db="EMBL/GenBank/DDBJ databases">
        <authorList>
            <person name="Lindestad O."/>
        </authorList>
    </citation>
    <scope>NUCLEOTIDE SEQUENCE</scope>
</reference>
<proteinExistence type="predicted"/>
<comment type="caution">
    <text evidence="1">The sequence shown here is derived from an EMBL/GenBank/DDBJ whole genome shotgun (WGS) entry which is preliminary data.</text>
</comment>
<dbReference type="EMBL" id="CAKXAJ010026436">
    <property type="protein sequence ID" value="CAH2268424.1"/>
    <property type="molecule type" value="Genomic_DNA"/>
</dbReference>
<gene>
    <name evidence="1" type="primary">jg16856</name>
    <name evidence="1" type="ORF">PAEG_LOCUS26780</name>
</gene>